<dbReference type="SUPFAM" id="SSF55961">
    <property type="entry name" value="Bet v1-like"/>
    <property type="match status" value="1"/>
</dbReference>
<comment type="similarity">
    <text evidence="1">Belongs to the AHA1 family.</text>
</comment>
<sequence length="145" mass="16288">MKKTCFSTMINAPKEKVWNVLWGDQTYGAWTSVFSEGSRAITDWQEGSKVVFSSADGGGMYSVIEKKIPNDFISFKHLGEVKDGQELPIDEKTQSWSGATENYTLTQVGETTELSVEMDISEDHQQYFNDTFPKALEKVKELAEG</sequence>
<feature type="domain" description="Activator of Hsp90 ATPase homologue 1/2-like C-terminal" evidence="2">
    <location>
        <begin position="11"/>
        <end position="139"/>
    </location>
</feature>
<comment type="caution">
    <text evidence="3">The sequence shown here is derived from an EMBL/GenBank/DDBJ whole genome shotgun (WGS) entry which is preliminary data.</text>
</comment>
<dbReference type="InterPro" id="IPR023393">
    <property type="entry name" value="START-like_dom_sf"/>
</dbReference>
<evidence type="ECO:0000313" key="3">
    <source>
        <dbReference type="EMBL" id="MCB2408429.1"/>
    </source>
</evidence>
<dbReference type="Proteomes" id="UP001165296">
    <property type="component" value="Unassembled WGS sequence"/>
</dbReference>
<protein>
    <submittedName>
        <fullName evidence="3">SRPBCC domain-containing protein</fullName>
    </submittedName>
</protein>
<reference evidence="3" key="1">
    <citation type="submission" date="2021-10" db="EMBL/GenBank/DDBJ databases">
        <authorList>
            <person name="Dean J.D."/>
            <person name="Kim M.K."/>
            <person name="Newey C.N."/>
            <person name="Stoker T.S."/>
            <person name="Thompson D.W."/>
            <person name="Grose J.H."/>
        </authorList>
    </citation>
    <scope>NUCLEOTIDE SEQUENCE</scope>
    <source>
        <strain evidence="3">BT178</strain>
    </source>
</reference>
<proteinExistence type="inferred from homology"/>
<dbReference type="Gene3D" id="3.30.530.20">
    <property type="match status" value="1"/>
</dbReference>
<gene>
    <name evidence="3" type="ORF">LGH74_10615</name>
</gene>
<dbReference type="InterPro" id="IPR013538">
    <property type="entry name" value="ASHA1/2-like_C"/>
</dbReference>
<evidence type="ECO:0000259" key="2">
    <source>
        <dbReference type="Pfam" id="PF08327"/>
    </source>
</evidence>
<evidence type="ECO:0000256" key="1">
    <source>
        <dbReference type="ARBA" id="ARBA00006817"/>
    </source>
</evidence>
<keyword evidence="4" id="KW-1185">Reference proteome</keyword>
<dbReference type="Pfam" id="PF08327">
    <property type="entry name" value="AHSA1"/>
    <property type="match status" value="1"/>
</dbReference>
<name>A0ABS8ASP1_9BACT</name>
<accession>A0ABS8ASP1</accession>
<evidence type="ECO:0000313" key="4">
    <source>
        <dbReference type="Proteomes" id="UP001165296"/>
    </source>
</evidence>
<dbReference type="EMBL" id="JAJADR010000002">
    <property type="protein sequence ID" value="MCB2408429.1"/>
    <property type="molecule type" value="Genomic_DNA"/>
</dbReference>
<organism evidence="3 4">
    <name type="scientific">Hymenobacter lucidus</name>
    <dbReference type="NCBI Taxonomy" id="2880930"/>
    <lineage>
        <taxon>Bacteria</taxon>
        <taxon>Pseudomonadati</taxon>
        <taxon>Bacteroidota</taxon>
        <taxon>Cytophagia</taxon>
        <taxon>Cytophagales</taxon>
        <taxon>Hymenobacteraceae</taxon>
        <taxon>Hymenobacter</taxon>
    </lineage>
</organism>
<dbReference type="RefSeq" id="WP_226175500.1">
    <property type="nucleotide sequence ID" value="NZ_JAJADR010000002.1"/>
</dbReference>